<keyword evidence="3 7" id="KW-0479">Metal-binding</keyword>
<keyword evidence="4 7" id="KW-0732">Signal</keyword>
<keyword evidence="2 7" id="KW-0349">Heme</keyword>
<evidence type="ECO:0000256" key="5">
    <source>
        <dbReference type="ARBA" id="ARBA00022748"/>
    </source>
</evidence>
<dbReference type="GO" id="GO:0046872">
    <property type="term" value="F:metal ion binding"/>
    <property type="evidence" value="ECO:0007669"/>
    <property type="project" value="UniProtKB-KW"/>
</dbReference>
<dbReference type="InterPro" id="IPR051263">
    <property type="entry name" value="C-type_cytochrome_biogenesis"/>
</dbReference>
<gene>
    <name evidence="9" type="ORF">SAMN05216210_1880</name>
</gene>
<dbReference type="Pfam" id="PF03918">
    <property type="entry name" value="CcmH"/>
    <property type="match status" value="1"/>
</dbReference>
<dbReference type="Proteomes" id="UP000243924">
    <property type="component" value="Chromosome I"/>
</dbReference>
<evidence type="ECO:0000256" key="4">
    <source>
        <dbReference type="ARBA" id="ARBA00022729"/>
    </source>
</evidence>
<dbReference type="GO" id="GO:0005886">
    <property type="term" value="C:plasma membrane"/>
    <property type="evidence" value="ECO:0007669"/>
    <property type="project" value="TreeGrafter"/>
</dbReference>
<comment type="similarity">
    <text evidence="1 7">Belongs to the CcmH/CycL/Ccl2/NrfF family.</text>
</comment>
<dbReference type="CDD" id="cd16378">
    <property type="entry name" value="CcmH_N"/>
    <property type="match status" value="1"/>
</dbReference>
<dbReference type="STRING" id="1434072.SAMN05216210_1880"/>
<dbReference type="FunFam" id="1.10.8.640:FF:000001">
    <property type="entry name" value="Cytochrome c-type biogenesis protein"/>
    <property type="match status" value="1"/>
</dbReference>
<feature type="domain" description="CcmH/CycL/Ccl2/NrfF N-terminal" evidence="8">
    <location>
        <begin position="8"/>
        <end position="150"/>
    </location>
</feature>
<dbReference type="OrthoDB" id="9804975at2"/>
<organism evidence="9 10">
    <name type="scientific">Halopseudomonas salegens</name>
    <dbReference type="NCBI Taxonomy" id="1434072"/>
    <lineage>
        <taxon>Bacteria</taxon>
        <taxon>Pseudomonadati</taxon>
        <taxon>Pseudomonadota</taxon>
        <taxon>Gammaproteobacteria</taxon>
        <taxon>Pseudomonadales</taxon>
        <taxon>Pseudomonadaceae</taxon>
        <taxon>Halopseudomonas</taxon>
    </lineage>
</organism>
<keyword evidence="7" id="KW-0812">Transmembrane</keyword>
<dbReference type="RefSeq" id="WP_092386278.1">
    <property type="nucleotide sequence ID" value="NZ_LT629787.1"/>
</dbReference>
<evidence type="ECO:0000256" key="7">
    <source>
        <dbReference type="RuleBase" id="RU364112"/>
    </source>
</evidence>
<feature type="signal peptide" evidence="7">
    <location>
        <begin position="1"/>
        <end position="19"/>
    </location>
</feature>
<keyword evidence="7" id="KW-1133">Transmembrane helix</keyword>
<accession>A0A1H2FXX4</accession>
<evidence type="ECO:0000256" key="3">
    <source>
        <dbReference type="ARBA" id="ARBA00022723"/>
    </source>
</evidence>
<sequence length="157" mass="18176">MMRFLLVAVFTLLAWFAQAAVDTFEFDSEEQRQRYYQLGQELRCPMCQNQNIADSDAPIAADLRREVYRLLQEDKSDSEITDYMVQRYGDFVRYRPPLNAQTLVLWIGPGVLLLAGFAILGVMVRRRRKALAGEVHDLSDDDQQRLQSLLKKRASDD</sequence>
<proteinExistence type="inferred from homology"/>
<protein>
    <recommendedName>
        <fullName evidence="7">Cytochrome c-type biogenesis protein</fullName>
    </recommendedName>
</protein>
<dbReference type="EMBL" id="LT629787">
    <property type="protein sequence ID" value="SDU12100.1"/>
    <property type="molecule type" value="Genomic_DNA"/>
</dbReference>
<evidence type="ECO:0000259" key="8">
    <source>
        <dbReference type="Pfam" id="PF03918"/>
    </source>
</evidence>
<evidence type="ECO:0000256" key="6">
    <source>
        <dbReference type="ARBA" id="ARBA00023004"/>
    </source>
</evidence>
<keyword evidence="5" id="KW-0201">Cytochrome c-type biogenesis</keyword>
<dbReference type="PANTHER" id="PTHR47870">
    <property type="entry name" value="CYTOCHROME C-TYPE BIOGENESIS PROTEIN CCMH"/>
    <property type="match status" value="1"/>
</dbReference>
<dbReference type="PANTHER" id="PTHR47870:SF1">
    <property type="entry name" value="CYTOCHROME C-TYPE BIOGENESIS PROTEIN CCMH"/>
    <property type="match status" value="1"/>
</dbReference>
<keyword evidence="7" id="KW-0472">Membrane</keyword>
<evidence type="ECO:0000256" key="2">
    <source>
        <dbReference type="ARBA" id="ARBA00022617"/>
    </source>
</evidence>
<dbReference type="InterPro" id="IPR005616">
    <property type="entry name" value="CcmH/CycL/Ccl2/NrfF_N"/>
</dbReference>
<feature type="transmembrane region" description="Helical" evidence="7">
    <location>
        <begin position="103"/>
        <end position="124"/>
    </location>
</feature>
<evidence type="ECO:0000313" key="9">
    <source>
        <dbReference type="EMBL" id="SDU12100.1"/>
    </source>
</evidence>
<name>A0A1H2FXX4_9GAMM</name>
<keyword evidence="6 7" id="KW-0408">Iron</keyword>
<reference evidence="10" key="1">
    <citation type="submission" date="2016-10" db="EMBL/GenBank/DDBJ databases">
        <authorList>
            <person name="Varghese N."/>
            <person name="Submissions S."/>
        </authorList>
    </citation>
    <scope>NUCLEOTIDE SEQUENCE [LARGE SCALE GENOMIC DNA]</scope>
    <source>
        <strain evidence="10">CECT 8338</strain>
    </source>
</reference>
<comment type="function">
    <text evidence="7">Possible subunit of a heme lyase.</text>
</comment>
<dbReference type="InterPro" id="IPR038297">
    <property type="entry name" value="CcmH/CycL/NrfF/Ccl2_sf"/>
</dbReference>
<dbReference type="GO" id="GO:0017004">
    <property type="term" value="P:cytochrome complex assembly"/>
    <property type="evidence" value="ECO:0007669"/>
    <property type="project" value="UniProtKB-KW"/>
</dbReference>
<dbReference type="AlphaFoldDB" id="A0A1H2FXX4"/>
<evidence type="ECO:0000256" key="1">
    <source>
        <dbReference type="ARBA" id="ARBA00010342"/>
    </source>
</evidence>
<evidence type="ECO:0000313" key="10">
    <source>
        <dbReference type="Proteomes" id="UP000243924"/>
    </source>
</evidence>
<feature type="chain" id="PRO_5011022557" description="Cytochrome c-type biogenesis protein" evidence="7">
    <location>
        <begin position="20"/>
        <end position="157"/>
    </location>
</feature>
<dbReference type="Gene3D" id="1.10.8.640">
    <property type="entry name" value="Cytochrome C biogenesis protein"/>
    <property type="match status" value="1"/>
</dbReference>
<keyword evidence="10" id="KW-1185">Reference proteome</keyword>